<dbReference type="GO" id="GO:0005524">
    <property type="term" value="F:ATP binding"/>
    <property type="evidence" value="ECO:0007669"/>
    <property type="project" value="InterPro"/>
</dbReference>
<dbReference type="PANTHER" id="PTHR44329">
    <property type="entry name" value="SERINE/THREONINE-PROTEIN KINASE TNNI3K-RELATED"/>
    <property type="match status" value="1"/>
</dbReference>
<evidence type="ECO:0000256" key="10">
    <source>
        <dbReference type="SAM" id="MobiDB-lite"/>
    </source>
</evidence>
<dbReference type="OrthoDB" id="1668230at2759"/>
<dbReference type="AlphaFoldDB" id="A0A179HZH8"/>
<feature type="domain" description="Protein kinase" evidence="11">
    <location>
        <begin position="15"/>
        <end position="236"/>
    </location>
</feature>
<dbReference type="GO" id="GO:0004674">
    <property type="term" value="F:protein serine/threonine kinase activity"/>
    <property type="evidence" value="ECO:0007669"/>
    <property type="project" value="UniProtKB-EC"/>
</dbReference>
<evidence type="ECO:0000256" key="2">
    <source>
        <dbReference type="ARBA" id="ARBA00011534"/>
    </source>
</evidence>
<evidence type="ECO:0000256" key="8">
    <source>
        <dbReference type="ARBA" id="ARBA00047899"/>
    </source>
</evidence>
<evidence type="ECO:0000256" key="5">
    <source>
        <dbReference type="ARBA" id="ARBA00019973"/>
    </source>
</evidence>
<accession>A0A179HZH8</accession>
<dbReference type="EMBL" id="LUKN01004472">
    <property type="protein sequence ID" value="OAQ95945.1"/>
    <property type="molecule type" value="Genomic_DNA"/>
</dbReference>
<dbReference type="Gene3D" id="1.10.510.10">
    <property type="entry name" value="Transferase(Phosphotransferase) domain 1"/>
    <property type="match status" value="1"/>
</dbReference>
<dbReference type="InterPro" id="IPR011009">
    <property type="entry name" value="Kinase-like_dom_sf"/>
</dbReference>
<evidence type="ECO:0000256" key="1">
    <source>
        <dbReference type="ARBA" id="ARBA00003747"/>
    </source>
</evidence>
<gene>
    <name evidence="12" type="ORF">LLEC1_01464</name>
</gene>
<name>A0A179HZH8_CORDF</name>
<organism evidence="12 13">
    <name type="scientific">Cordyceps confragosa</name>
    <name type="common">Lecanicillium lecanii</name>
    <dbReference type="NCBI Taxonomy" id="2714763"/>
    <lineage>
        <taxon>Eukaryota</taxon>
        <taxon>Fungi</taxon>
        <taxon>Dikarya</taxon>
        <taxon>Ascomycota</taxon>
        <taxon>Pezizomycotina</taxon>
        <taxon>Sordariomycetes</taxon>
        <taxon>Hypocreomycetidae</taxon>
        <taxon>Hypocreales</taxon>
        <taxon>Cordycipitaceae</taxon>
        <taxon>Akanthomyces</taxon>
    </lineage>
</organism>
<comment type="function">
    <text evidence="1">Component of the EKC/KEOPS complex that is required for the formation of a threonylcarbamoyl group on adenosine at position 37 (t(6)A37) in tRNAs that read codons beginning with adenine. The complex is probably involved in the transfer of the threonylcarbamoyl moiety of threonylcarbamoyl-AMP (TC-AMP) to the N6 group of A37. BUD32 has ATPase activity in the context of the EKC/KEOPS complex and likely plays a supporting role to the catalytic subunit KAE1. The EKC/KEOPS complex also promotes both telomere uncapping and telomere elongation. The complex is required for efficient recruitment of transcriptional coactivators.</text>
</comment>
<feature type="region of interest" description="Disordered" evidence="10">
    <location>
        <begin position="159"/>
        <end position="178"/>
    </location>
</feature>
<proteinExistence type="predicted"/>
<evidence type="ECO:0000256" key="6">
    <source>
        <dbReference type="ARBA" id="ARBA00030980"/>
    </source>
</evidence>
<dbReference type="PROSITE" id="PS50011">
    <property type="entry name" value="PROTEIN_KINASE_DOM"/>
    <property type="match status" value="1"/>
</dbReference>
<evidence type="ECO:0000256" key="3">
    <source>
        <dbReference type="ARBA" id="ARBA00012513"/>
    </source>
</evidence>
<dbReference type="Pfam" id="PF00069">
    <property type="entry name" value="Pkinase"/>
    <property type="match status" value="1"/>
</dbReference>
<evidence type="ECO:0000313" key="12">
    <source>
        <dbReference type="EMBL" id="OAQ95945.1"/>
    </source>
</evidence>
<evidence type="ECO:0000256" key="7">
    <source>
        <dbReference type="ARBA" id="ARBA00033194"/>
    </source>
</evidence>
<dbReference type="SUPFAM" id="SSF56112">
    <property type="entry name" value="Protein kinase-like (PK-like)"/>
    <property type="match status" value="1"/>
</dbReference>
<evidence type="ECO:0000313" key="13">
    <source>
        <dbReference type="Proteomes" id="UP000243081"/>
    </source>
</evidence>
<sequence length="236" mass="26205">MCYRRFPIVLSIYVITKGDYVGTGATSFVDRLVSGHVIKYPKPNPYCPEKEDRCRLQMEVEAEAYKRISDNARVPRLVDWNAASCCLVLEYLAKGSLASYLQNHDQTTAQQRHAWMTQATEALAAVHAAEIIHCDVTPRNFMLNDALELHIADFAGSSVSGSRPTIDASPRYQRPGRGPLPQYADDLFALGSVLYYIQTGHEPYHDVNEDEAQDCFKAGAFPKTAALSCGSIIHSC</sequence>
<dbReference type="InterPro" id="IPR000719">
    <property type="entry name" value="Prot_kinase_dom"/>
</dbReference>
<dbReference type="PROSITE" id="PS00109">
    <property type="entry name" value="PROTEIN_KINASE_TYR"/>
    <property type="match status" value="1"/>
</dbReference>
<dbReference type="OMA" id="FRENCRN"/>
<dbReference type="Proteomes" id="UP000243081">
    <property type="component" value="Unassembled WGS sequence"/>
</dbReference>
<protein>
    <recommendedName>
        <fullName evidence="5">EKC/KEOPS complex subunit BUD32</fullName>
        <ecNumber evidence="3">2.7.11.1</ecNumber>
    </recommendedName>
    <alternativeName>
        <fullName evidence="6 7">Atypical Serine/threonine protein kinase BUD32</fullName>
    </alternativeName>
    <alternativeName>
        <fullName evidence="4">EKC/KEOPS complex subunit bud32</fullName>
    </alternativeName>
</protein>
<evidence type="ECO:0000259" key="11">
    <source>
        <dbReference type="PROSITE" id="PS50011"/>
    </source>
</evidence>
<evidence type="ECO:0000256" key="9">
    <source>
        <dbReference type="ARBA" id="ARBA00048679"/>
    </source>
</evidence>
<dbReference type="InterPro" id="IPR051681">
    <property type="entry name" value="Ser/Thr_Kinases-Pseudokinases"/>
</dbReference>
<comment type="caution">
    <text evidence="12">The sequence shown here is derived from an EMBL/GenBank/DDBJ whole genome shotgun (WGS) entry which is preliminary data.</text>
</comment>
<dbReference type="EC" id="2.7.11.1" evidence="3"/>
<comment type="subunit">
    <text evidence="2">Component of the EKC/KEOPS complex composed of at least BUD32, CGI121, GON7, KAE1 and PCC1; the whole complex dimerizes.</text>
</comment>
<keyword evidence="13" id="KW-1185">Reference proteome</keyword>
<comment type="catalytic activity">
    <reaction evidence="9">
        <text>L-seryl-[protein] + ATP = O-phospho-L-seryl-[protein] + ADP + H(+)</text>
        <dbReference type="Rhea" id="RHEA:17989"/>
        <dbReference type="Rhea" id="RHEA-COMP:9863"/>
        <dbReference type="Rhea" id="RHEA-COMP:11604"/>
        <dbReference type="ChEBI" id="CHEBI:15378"/>
        <dbReference type="ChEBI" id="CHEBI:29999"/>
        <dbReference type="ChEBI" id="CHEBI:30616"/>
        <dbReference type="ChEBI" id="CHEBI:83421"/>
        <dbReference type="ChEBI" id="CHEBI:456216"/>
        <dbReference type="EC" id="2.7.11.1"/>
    </reaction>
</comment>
<evidence type="ECO:0000256" key="4">
    <source>
        <dbReference type="ARBA" id="ARBA00013948"/>
    </source>
</evidence>
<dbReference type="InterPro" id="IPR008266">
    <property type="entry name" value="Tyr_kinase_AS"/>
</dbReference>
<reference evidence="12 13" key="1">
    <citation type="submission" date="2016-03" db="EMBL/GenBank/DDBJ databases">
        <title>Fine-scale spatial genetic structure of a fungal parasite of coffee scale insects.</title>
        <authorList>
            <person name="Jackson D."/>
            <person name="Zemenick K.A."/>
            <person name="Malloure B."/>
            <person name="Quandt C.A."/>
            <person name="James T.Y."/>
        </authorList>
    </citation>
    <scope>NUCLEOTIDE SEQUENCE [LARGE SCALE GENOMIC DNA]</scope>
    <source>
        <strain evidence="12 13">UM487</strain>
    </source>
</reference>
<dbReference type="PANTHER" id="PTHR44329:SF214">
    <property type="entry name" value="PROTEIN KINASE DOMAIN-CONTAINING PROTEIN"/>
    <property type="match status" value="1"/>
</dbReference>
<comment type="catalytic activity">
    <reaction evidence="8">
        <text>L-threonyl-[protein] + ATP = O-phospho-L-threonyl-[protein] + ADP + H(+)</text>
        <dbReference type="Rhea" id="RHEA:46608"/>
        <dbReference type="Rhea" id="RHEA-COMP:11060"/>
        <dbReference type="Rhea" id="RHEA-COMP:11605"/>
        <dbReference type="ChEBI" id="CHEBI:15378"/>
        <dbReference type="ChEBI" id="CHEBI:30013"/>
        <dbReference type="ChEBI" id="CHEBI:30616"/>
        <dbReference type="ChEBI" id="CHEBI:61977"/>
        <dbReference type="ChEBI" id="CHEBI:456216"/>
        <dbReference type="EC" id="2.7.11.1"/>
    </reaction>
</comment>